<reference evidence="2" key="1">
    <citation type="submission" date="2022-03" db="EMBL/GenBank/DDBJ databases">
        <title>The complete genome sequence of a Methyloterrigena soli.</title>
        <authorList>
            <person name="Zi Z."/>
        </authorList>
    </citation>
    <scope>NUCLEOTIDE SEQUENCE</scope>
    <source>
        <strain evidence="2">M48</strain>
    </source>
</reference>
<keyword evidence="1" id="KW-0812">Transmembrane</keyword>
<feature type="transmembrane region" description="Helical" evidence="1">
    <location>
        <begin position="36"/>
        <end position="62"/>
    </location>
</feature>
<protein>
    <submittedName>
        <fullName evidence="2">Uncharacterized protein</fullName>
    </submittedName>
</protein>
<name>A0AA41UBY7_9HYPH</name>
<dbReference type="Proteomes" id="UP001156140">
    <property type="component" value="Unassembled WGS sequence"/>
</dbReference>
<gene>
    <name evidence="2" type="ORF">ML536_14435</name>
</gene>
<dbReference type="AlphaFoldDB" id="A0AA41UBY7"/>
<evidence type="ECO:0000313" key="2">
    <source>
        <dbReference type="EMBL" id="MCI0128023.1"/>
    </source>
</evidence>
<feature type="transmembrane region" description="Helical" evidence="1">
    <location>
        <begin position="7"/>
        <end position="30"/>
    </location>
</feature>
<proteinExistence type="predicted"/>
<keyword evidence="1" id="KW-1133">Transmembrane helix</keyword>
<dbReference type="EMBL" id="JALAZD010000001">
    <property type="protein sequence ID" value="MCI0128023.1"/>
    <property type="molecule type" value="Genomic_DNA"/>
</dbReference>
<keyword evidence="1" id="KW-0472">Membrane</keyword>
<evidence type="ECO:0000313" key="3">
    <source>
        <dbReference type="Proteomes" id="UP001156140"/>
    </source>
</evidence>
<evidence type="ECO:0000256" key="1">
    <source>
        <dbReference type="SAM" id="Phobius"/>
    </source>
</evidence>
<sequence length="69" mass="7541">MYIWASAFLWLGIVLLAIGVLPALAFAFFLPQADPLVPALLSLTVAPLGAVMLLIGIILYLVMAFQRRR</sequence>
<comment type="caution">
    <text evidence="2">The sequence shown here is derived from an EMBL/GenBank/DDBJ whole genome shotgun (WGS) entry which is preliminary data.</text>
</comment>
<accession>A0AA41UBY7</accession>
<keyword evidence="3" id="KW-1185">Reference proteome</keyword>
<dbReference type="RefSeq" id="WP_281736290.1">
    <property type="nucleotide sequence ID" value="NZ_JAKETQ010000001.1"/>
</dbReference>
<organism evidence="2 3">
    <name type="scientific">Paradevosia shaoguanensis</name>
    <dbReference type="NCBI Taxonomy" id="1335043"/>
    <lineage>
        <taxon>Bacteria</taxon>
        <taxon>Pseudomonadati</taxon>
        <taxon>Pseudomonadota</taxon>
        <taxon>Alphaproteobacteria</taxon>
        <taxon>Hyphomicrobiales</taxon>
        <taxon>Devosiaceae</taxon>
        <taxon>Paradevosia</taxon>
    </lineage>
</organism>